<protein>
    <submittedName>
        <fullName evidence="1">Uncharacterized protein</fullName>
    </submittedName>
</protein>
<dbReference type="KEGG" id="cgle:NCTC11432_01290"/>
<dbReference type="STRING" id="525257.HMPREF0204_13182"/>
<gene>
    <name evidence="1" type="ORF">NCTC11432_01290</name>
</gene>
<sequence length="64" mass="7671">MEIQRTIHNVSHNFHILFDVKDHRNVIGNIEVNKNVENFRRLENSSEILKSILHKALYENFQAR</sequence>
<dbReference type="Proteomes" id="UP000279227">
    <property type="component" value="Chromosome"/>
</dbReference>
<reference evidence="1 2" key="1">
    <citation type="submission" date="2018-12" db="EMBL/GenBank/DDBJ databases">
        <authorList>
            <consortium name="Pathogen Informatics"/>
        </authorList>
    </citation>
    <scope>NUCLEOTIDE SEQUENCE [LARGE SCALE GENOMIC DNA]</scope>
    <source>
        <strain evidence="1 2">NCTC11432</strain>
    </source>
</reference>
<name>A0A448AZM8_CHRGE</name>
<organism evidence="1 2">
    <name type="scientific">Chryseobacterium gleum</name>
    <name type="common">Flavobacterium gleum</name>
    <dbReference type="NCBI Taxonomy" id="250"/>
    <lineage>
        <taxon>Bacteria</taxon>
        <taxon>Pseudomonadati</taxon>
        <taxon>Bacteroidota</taxon>
        <taxon>Flavobacteriia</taxon>
        <taxon>Flavobacteriales</taxon>
        <taxon>Weeksellaceae</taxon>
        <taxon>Chryseobacterium group</taxon>
        <taxon>Chryseobacterium</taxon>
    </lineage>
</organism>
<dbReference type="AlphaFoldDB" id="A0A448AZM8"/>
<dbReference type="EMBL" id="LR134289">
    <property type="protein sequence ID" value="VEE05743.1"/>
    <property type="molecule type" value="Genomic_DNA"/>
</dbReference>
<proteinExistence type="predicted"/>
<evidence type="ECO:0000313" key="1">
    <source>
        <dbReference type="EMBL" id="VEE05743.1"/>
    </source>
</evidence>
<evidence type="ECO:0000313" key="2">
    <source>
        <dbReference type="Proteomes" id="UP000279227"/>
    </source>
</evidence>
<accession>A0A448AZM8</accession>